<dbReference type="PANTHER" id="PTHR43730:SF1">
    <property type="entry name" value="BETA-MANNOSIDASE"/>
    <property type="match status" value="1"/>
</dbReference>
<keyword evidence="5" id="KW-1185">Reference proteome</keyword>
<dbReference type="InterPro" id="IPR017853">
    <property type="entry name" value="GH"/>
</dbReference>
<feature type="domain" description="Beta-mannosidase-like galactose-binding" evidence="3">
    <location>
        <begin position="31"/>
        <end position="179"/>
    </location>
</feature>
<dbReference type="Pfam" id="PF22666">
    <property type="entry name" value="Glyco_hydro_2_N2"/>
    <property type="match status" value="1"/>
</dbReference>
<dbReference type="Proteomes" id="UP001596484">
    <property type="component" value="Unassembled WGS sequence"/>
</dbReference>
<dbReference type="SUPFAM" id="SSF51445">
    <property type="entry name" value="(Trans)glycosidases"/>
    <property type="match status" value="1"/>
</dbReference>
<gene>
    <name evidence="4" type="ORF">ACFQS9_01085</name>
</gene>
<dbReference type="InterPro" id="IPR054593">
    <property type="entry name" value="Beta-mannosidase-like_N2"/>
</dbReference>
<dbReference type="SUPFAM" id="SSF49785">
    <property type="entry name" value="Galactose-binding domain-like"/>
    <property type="match status" value="1"/>
</dbReference>
<dbReference type="InterPro" id="IPR050887">
    <property type="entry name" value="Beta-mannosidase_GH2"/>
</dbReference>
<dbReference type="PANTHER" id="PTHR43730">
    <property type="entry name" value="BETA-MANNOSIDASE"/>
    <property type="match status" value="1"/>
</dbReference>
<dbReference type="EMBL" id="JBHTCS010000001">
    <property type="protein sequence ID" value="MFC7446477.1"/>
    <property type="molecule type" value="Genomic_DNA"/>
</dbReference>
<dbReference type="InterPro" id="IPR008979">
    <property type="entry name" value="Galactose-bd-like_sf"/>
</dbReference>
<dbReference type="Gene3D" id="2.60.120.260">
    <property type="entry name" value="Galactose-binding domain-like"/>
    <property type="match status" value="1"/>
</dbReference>
<proteinExistence type="predicted"/>
<comment type="caution">
    <text evidence="4">The sequence shown here is derived from an EMBL/GenBank/DDBJ whole genome shotgun (WGS) entry which is preliminary data.</text>
</comment>
<reference evidence="5" key="1">
    <citation type="journal article" date="2019" name="Int. J. Syst. Evol. Microbiol.">
        <title>The Global Catalogue of Microorganisms (GCM) 10K type strain sequencing project: providing services to taxonomists for standard genome sequencing and annotation.</title>
        <authorList>
            <consortium name="The Broad Institute Genomics Platform"/>
            <consortium name="The Broad Institute Genome Sequencing Center for Infectious Disease"/>
            <person name="Wu L."/>
            <person name="Ma J."/>
        </authorList>
    </citation>
    <scope>NUCLEOTIDE SEQUENCE [LARGE SCALE GENOMIC DNA]</scope>
    <source>
        <strain evidence="5">ICMP 19430</strain>
    </source>
</reference>
<evidence type="ECO:0000313" key="4">
    <source>
        <dbReference type="EMBL" id="MFC7446477.1"/>
    </source>
</evidence>
<name>A0ABW2RRX6_9NOCA</name>
<evidence type="ECO:0000259" key="3">
    <source>
        <dbReference type="Pfam" id="PF22666"/>
    </source>
</evidence>
<dbReference type="SUPFAM" id="SSF49303">
    <property type="entry name" value="beta-Galactosidase/glucuronidase domain"/>
    <property type="match status" value="2"/>
</dbReference>
<accession>A0ABW2RRX6</accession>
<dbReference type="InterPro" id="IPR036156">
    <property type="entry name" value="Beta-gal/glucu_dom_sf"/>
</dbReference>
<dbReference type="Gene3D" id="3.20.20.80">
    <property type="entry name" value="Glycosidases"/>
    <property type="match status" value="1"/>
</dbReference>
<protein>
    <recommendedName>
        <fullName evidence="3">Beta-mannosidase-like galactose-binding domain-containing protein</fullName>
    </recommendedName>
</protein>
<evidence type="ECO:0000313" key="5">
    <source>
        <dbReference type="Proteomes" id="UP001596484"/>
    </source>
</evidence>
<keyword evidence="1" id="KW-0378">Hydrolase</keyword>
<sequence>MTAGRDLLRGATWRCAEVAPGTELTATQFDDLDWMEAQVPGTAAAAVRAGDGDSAAHGRGYDDTDWWFVARVPVDGAEGPLRLEADGLATLSEVWVDGSLRAAGESMFAPLAVDIPDHADTVTVALRFASLTEHLRSRRPRGRWRSSMVAEQGLRWVRTTMLGRAPVYGQVPAPVGPWRPVRLLAGDAMVDRSMRAWIDGDASRVHLRAEIRMRHAPTEAQVWIGEQRTVVRLSPDPSGDHSLLDATVEVDGARPWWPHTHGEPVVYPVRVVVGELDTHWGTAGFRSVDLDTADDGFAIHVNGRRVFCRGACWVPPDPVRLVAEPDELRRTLTAVRDAGLNMLRVTGTLAYEQPEFWELCAELGILVWQDVMLATVDPPADERFEDLLRREVAALAAAVGANPALTVVSGGSETEQQPTMVGLPAPDRTIRALDEVLPAAVRELLPGTPYLPSSPWSPPSSGELPTHVSVGVAHYFGVGGYRRPVSDVRSARVRFAAECLAFATPPERAAIEAAFGSAAAAGHLPAWKAAVPRDRGAPWDFEDVRDHYVRELFGEDPASVRHADPERYLDLGRAAVADAVSECLGYWRRRDSGCAGALVLALRDLTPGAGWGLLDSSGGPKAPWYALARAAAPTAVTLTEDGMDGIRVDVHHDGPARLDATLRIEAHSQTGAAPLLVEREISLPAHGSAHWSIDALIGRFTDVSYTHRFGPQVYHGVTATLHGPGGTELARDVRLPGPRPLENAGDVGLRAEAAAGPAGEWMLRVETTRAAAFVCVDATGWRAQDSWFHLAPGTSRELRLHPIAGAGRPKGHVRAVNSGVSAPITIRE</sequence>
<dbReference type="RefSeq" id="WP_378400673.1">
    <property type="nucleotide sequence ID" value="NZ_JBHTCS010000001.1"/>
</dbReference>
<organism evidence="4 5">
    <name type="scientific">Rhodococcus daqingensis</name>
    <dbReference type="NCBI Taxonomy" id="2479363"/>
    <lineage>
        <taxon>Bacteria</taxon>
        <taxon>Bacillati</taxon>
        <taxon>Actinomycetota</taxon>
        <taxon>Actinomycetes</taxon>
        <taxon>Mycobacteriales</taxon>
        <taxon>Nocardiaceae</taxon>
        <taxon>Rhodococcus</taxon>
    </lineage>
</organism>
<evidence type="ECO:0000256" key="2">
    <source>
        <dbReference type="ARBA" id="ARBA00023295"/>
    </source>
</evidence>
<keyword evidence="2" id="KW-0326">Glycosidase</keyword>
<evidence type="ECO:0000256" key="1">
    <source>
        <dbReference type="ARBA" id="ARBA00022801"/>
    </source>
</evidence>